<dbReference type="GO" id="GO:0016706">
    <property type="term" value="F:2-oxoglutarate-dependent dioxygenase activity"/>
    <property type="evidence" value="ECO:0007669"/>
    <property type="project" value="UniProtKB-ARBA"/>
</dbReference>
<organism evidence="5 6">
    <name type="scientific">Lithospermum erythrorhizon</name>
    <name type="common">Purple gromwell</name>
    <name type="synonym">Lithospermum officinale var. erythrorhizon</name>
    <dbReference type="NCBI Taxonomy" id="34254"/>
    <lineage>
        <taxon>Eukaryota</taxon>
        <taxon>Viridiplantae</taxon>
        <taxon>Streptophyta</taxon>
        <taxon>Embryophyta</taxon>
        <taxon>Tracheophyta</taxon>
        <taxon>Spermatophyta</taxon>
        <taxon>Magnoliopsida</taxon>
        <taxon>eudicotyledons</taxon>
        <taxon>Gunneridae</taxon>
        <taxon>Pentapetalae</taxon>
        <taxon>asterids</taxon>
        <taxon>lamiids</taxon>
        <taxon>Boraginales</taxon>
        <taxon>Boraginaceae</taxon>
        <taxon>Boraginoideae</taxon>
        <taxon>Lithospermeae</taxon>
        <taxon>Lithospermum</taxon>
    </lineage>
</organism>
<evidence type="ECO:0000256" key="3">
    <source>
        <dbReference type="ARBA" id="ARBA00023004"/>
    </source>
</evidence>
<protein>
    <submittedName>
        <fullName evidence="5">Oxidoreductase</fullName>
    </submittedName>
</protein>
<gene>
    <name evidence="5" type="ORF">LIER_43180</name>
</gene>
<accession>A0AAV3PN31</accession>
<evidence type="ECO:0000259" key="4">
    <source>
        <dbReference type="Pfam" id="PF14226"/>
    </source>
</evidence>
<proteinExistence type="predicted"/>
<dbReference type="PANTHER" id="PTHR10209:SF859">
    <property type="entry name" value="OS03G0690500 PROTEIN"/>
    <property type="match status" value="1"/>
</dbReference>
<keyword evidence="3" id="KW-0408">Iron</keyword>
<dbReference type="EMBL" id="BAABME010033323">
    <property type="protein sequence ID" value="GAA0152518.1"/>
    <property type="molecule type" value="Genomic_DNA"/>
</dbReference>
<keyword evidence="6" id="KW-1185">Reference proteome</keyword>
<dbReference type="Pfam" id="PF14226">
    <property type="entry name" value="DIOX_N"/>
    <property type="match status" value="1"/>
</dbReference>
<sequence length="187" mass="21303">MEGEMMVPDDQMPELQLTANCDYTKELKDFDDTKAGVKGLVDAGVQSIPRIFVRPTDDNLFKSNLQLPVINLEGINIAERRKGIVAEISVAAENGGFFRLVNHSIPEAVLTEMIDGVARFNELEIEEKKEFYTRDVTKAFLFNSKYDLFKAKTANWTDTMCCDYRPNLITKPKQTMITTEVKLRKNK</sequence>
<dbReference type="SUPFAM" id="SSF51197">
    <property type="entry name" value="Clavaminate synthase-like"/>
    <property type="match status" value="1"/>
</dbReference>
<evidence type="ECO:0000256" key="1">
    <source>
        <dbReference type="ARBA" id="ARBA00022723"/>
    </source>
</evidence>
<dbReference type="GO" id="GO:0046872">
    <property type="term" value="F:metal ion binding"/>
    <property type="evidence" value="ECO:0007669"/>
    <property type="project" value="UniProtKB-KW"/>
</dbReference>
<dbReference type="InterPro" id="IPR027443">
    <property type="entry name" value="IPNS-like_sf"/>
</dbReference>
<dbReference type="Proteomes" id="UP001454036">
    <property type="component" value="Unassembled WGS sequence"/>
</dbReference>
<evidence type="ECO:0000313" key="5">
    <source>
        <dbReference type="EMBL" id="GAA0152518.1"/>
    </source>
</evidence>
<dbReference type="Gene3D" id="2.60.120.330">
    <property type="entry name" value="B-lactam Antibiotic, Isopenicillin N Synthase, Chain"/>
    <property type="match status" value="1"/>
</dbReference>
<keyword evidence="1" id="KW-0479">Metal-binding</keyword>
<keyword evidence="2" id="KW-0560">Oxidoreductase</keyword>
<reference evidence="5 6" key="1">
    <citation type="submission" date="2024-01" db="EMBL/GenBank/DDBJ databases">
        <title>The complete chloroplast genome sequence of Lithospermum erythrorhizon: insights into the phylogenetic relationship among Boraginaceae species and the maternal lineages of purple gromwells.</title>
        <authorList>
            <person name="Okada T."/>
            <person name="Watanabe K."/>
        </authorList>
    </citation>
    <scope>NUCLEOTIDE SEQUENCE [LARGE SCALE GENOMIC DNA]</scope>
</reference>
<feature type="domain" description="Non-haem dioxygenase N-terminal" evidence="4">
    <location>
        <begin position="67"/>
        <end position="164"/>
    </location>
</feature>
<comment type="caution">
    <text evidence="5">The sequence shown here is derived from an EMBL/GenBank/DDBJ whole genome shotgun (WGS) entry which is preliminary data.</text>
</comment>
<evidence type="ECO:0000256" key="2">
    <source>
        <dbReference type="ARBA" id="ARBA00023002"/>
    </source>
</evidence>
<dbReference type="PANTHER" id="PTHR10209">
    <property type="entry name" value="OXIDOREDUCTASE, 2OG-FE II OXYGENASE FAMILY PROTEIN"/>
    <property type="match status" value="1"/>
</dbReference>
<name>A0AAV3PN31_LITER</name>
<evidence type="ECO:0000313" key="6">
    <source>
        <dbReference type="Proteomes" id="UP001454036"/>
    </source>
</evidence>
<dbReference type="InterPro" id="IPR026992">
    <property type="entry name" value="DIOX_N"/>
</dbReference>
<dbReference type="AlphaFoldDB" id="A0AAV3PN31"/>